<comment type="catalytic activity">
    <reaction evidence="1">
        <text>ATP + protein L-histidine = ADP + protein N-phospho-L-histidine.</text>
        <dbReference type="EC" id="2.7.13.3"/>
    </reaction>
</comment>
<dbReference type="InterPro" id="IPR003594">
    <property type="entry name" value="HATPase_dom"/>
</dbReference>
<organism evidence="10 11">
    <name type="scientific">Noviherbaspirillum aridicola</name>
    <dbReference type="NCBI Taxonomy" id="2849687"/>
    <lineage>
        <taxon>Bacteria</taxon>
        <taxon>Pseudomonadati</taxon>
        <taxon>Pseudomonadota</taxon>
        <taxon>Betaproteobacteria</taxon>
        <taxon>Burkholderiales</taxon>
        <taxon>Oxalobacteraceae</taxon>
        <taxon>Noviherbaspirillum</taxon>
    </lineage>
</organism>
<dbReference type="CDD" id="cd00130">
    <property type="entry name" value="PAS"/>
    <property type="match status" value="1"/>
</dbReference>
<dbReference type="SUPFAM" id="SSF55785">
    <property type="entry name" value="PYP-like sensor domain (PAS domain)"/>
    <property type="match status" value="1"/>
</dbReference>
<keyword evidence="7" id="KW-0067">ATP-binding</keyword>
<dbReference type="PANTHER" id="PTHR24421:SF10">
    <property type="entry name" value="NITRATE_NITRITE SENSOR PROTEIN NARQ"/>
    <property type="match status" value="1"/>
</dbReference>
<keyword evidence="4" id="KW-0808">Transferase</keyword>
<dbReference type="EMBL" id="BPMK01000018">
    <property type="protein sequence ID" value="GIZ53578.1"/>
    <property type="molecule type" value="Genomic_DNA"/>
</dbReference>
<sequence length="357" mass="39401">MSNSITTLSRFPANKLSPSLLSRIKSAMDSVIIIDAERRIVLVNSRAEQLFGYTAAQLLDRPLEMLVPSQGEDKALGLGTTSTLRGLRSDGRLFSLTAVIARVSIQGETFLALIAPGGADSRAAEHSRKPALPADLRRWAATTQKTVEIEKRRFSRKLYDDIGQRLSVLKLDLDWLEHSLPNESKLVPARVARMQGLLDNIIAMTKNMASTLRPPLLDDFGLLPAVEWMAENLRKRTGITCTIESSGMDAKLDDTIQSALFRLVQEGLSNVEHHSHARSVQIHLHRRSGHVLLMMRDDGVGMPEGSENKPGCYGLIAMQERVFVLGGTISIRNEPPYGVTIQASIPIESFFSPEQIT</sequence>
<keyword evidence="8" id="KW-0902">Two-component regulatory system</keyword>
<dbReference type="InterPro" id="IPR011712">
    <property type="entry name" value="Sig_transdc_His_kin_sub3_dim/P"/>
</dbReference>
<name>A0ABQ4Q8U9_9BURK</name>
<dbReference type="SUPFAM" id="SSF55874">
    <property type="entry name" value="ATPase domain of HSP90 chaperone/DNA topoisomerase II/histidine kinase"/>
    <property type="match status" value="1"/>
</dbReference>
<evidence type="ECO:0000256" key="8">
    <source>
        <dbReference type="ARBA" id="ARBA00023012"/>
    </source>
</evidence>
<dbReference type="InterPro" id="IPR013767">
    <property type="entry name" value="PAS_fold"/>
</dbReference>
<keyword evidence="5" id="KW-0547">Nucleotide-binding</keyword>
<dbReference type="SMART" id="SM00091">
    <property type="entry name" value="PAS"/>
    <property type="match status" value="1"/>
</dbReference>
<evidence type="ECO:0000256" key="4">
    <source>
        <dbReference type="ARBA" id="ARBA00022679"/>
    </source>
</evidence>
<keyword evidence="11" id="KW-1185">Reference proteome</keyword>
<proteinExistence type="predicted"/>
<dbReference type="InterPro" id="IPR036890">
    <property type="entry name" value="HATPase_C_sf"/>
</dbReference>
<evidence type="ECO:0000256" key="3">
    <source>
        <dbReference type="ARBA" id="ARBA00022553"/>
    </source>
</evidence>
<dbReference type="SMART" id="SM00387">
    <property type="entry name" value="HATPase_c"/>
    <property type="match status" value="1"/>
</dbReference>
<keyword evidence="6" id="KW-0418">Kinase</keyword>
<evidence type="ECO:0000259" key="9">
    <source>
        <dbReference type="PROSITE" id="PS50112"/>
    </source>
</evidence>
<evidence type="ECO:0000256" key="1">
    <source>
        <dbReference type="ARBA" id="ARBA00000085"/>
    </source>
</evidence>
<evidence type="ECO:0000256" key="2">
    <source>
        <dbReference type="ARBA" id="ARBA00012438"/>
    </source>
</evidence>
<dbReference type="NCBIfam" id="TIGR00229">
    <property type="entry name" value="sensory_box"/>
    <property type="match status" value="1"/>
</dbReference>
<dbReference type="PANTHER" id="PTHR24421">
    <property type="entry name" value="NITRATE/NITRITE SENSOR PROTEIN NARX-RELATED"/>
    <property type="match status" value="1"/>
</dbReference>
<dbReference type="InterPro" id="IPR000014">
    <property type="entry name" value="PAS"/>
</dbReference>
<dbReference type="Pfam" id="PF07730">
    <property type="entry name" value="HisKA_3"/>
    <property type="match status" value="1"/>
</dbReference>
<protein>
    <recommendedName>
        <fullName evidence="2">histidine kinase</fullName>
        <ecNumber evidence="2">2.7.13.3</ecNumber>
    </recommendedName>
</protein>
<comment type="caution">
    <text evidence="10">The sequence shown here is derived from an EMBL/GenBank/DDBJ whole genome shotgun (WGS) entry which is preliminary data.</text>
</comment>
<feature type="domain" description="PAS" evidence="9">
    <location>
        <begin position="24"/>
        <end position="69"/>
    </location>
</feature>
<evidence type="ECO:0000256" key="7">
    <source>
        <dbReference type="ARBA" id="ARBA00022840"/>
    </source>
</evidence>
<keyword evidence="3" id="KW-0597">Phosphoprotein</keyword>
<dbReference type="Pfam" id="PF02518">
    <property type="entry name" value="HATPase_c"/>
    <property type="match status" value="1"/>
</dbReference>
<evidence type="ECO:0000256" key="5">
    <source>
        <dbReference type="ARBA" id="ARBA00022741"/>
    </source>
</evidence>
<evidence type="ECO:0000313" key="10">
    <source>
        <dbReference type="EMBL" id="GIZ53578.1"/>
    </source>
</evidence>
<dbReference type="InterPro" id="IPR035965">
    <property type="entry name" value="PAS-like_dom_sf"/>
</dbReference>
<evidence type="ECO:0000313" key="11">
    <source>
        <dbReference type="Proteomes" id="UP000887222"/>
    </source>
</evidence>
<dbReference type="Gene3D" id="3.30.450.20">
    <property type="entry name" value="PAS domain"/>
    <property type="match status" value="1"/>
</dbReference>
<dbReference type="InterPro" id="IPR050482">
    <property type="entry name" value="Sensor_HK_TwoCompSys"/>
</dbReference>
<dbReference type="Pfam" id="PF00989">
    <property type="entry name" value="PAS"/>
    <property type="match status" value="1"/>
</dbReference>
<dbReference type="CDD" id="cd16917">
    <property type="entry name" value="HATPase_UhpB-NarQ-NarX-like"/>
    <property type="match status" value="1"/>
</dbReference>
<dbReference type="Gene3D" id="1.20.5.1930">
    <property type="match status" value="1"/>
</dbReference>
<gene>
    <name evidence="10" type="ORF">NCCP691_35920</name>
</gene>
<dbReference type="EC" id="2.7.13.3" evidence="2"/>
<accession>A0ABQ4Q8U9</accession>
<dbReference type="PROSITE" id="PS50112">
    <property type="entry name" value="PAS"/>
    <property type="match status" value="1"/>
</dbReference>
<reference evidence="10 11" key="1">
    <citation type="journal article" date="2022" name="Int. J. Syst. Evol. Microbiol.">
        <title>Noviherbaspirillum aridicola sp. nov., isolated from an arid soil in Pakistan.</title>
        <authorList>
            <person name="Khan I.U."/>
            <person name="Saqib M."/>
            <person name="Amin A."/>
            <person name="Hussain F."/>
            <person name="Li L."/>
            <person name="Liu Y.H."/>
            <person name="Fang B.Z."/>
            <person name="Ahmed I."/>
            <person name="Li W.J."/>
        </authorList>
    </citation>
    <scope>NUCLEOTIDE SEQUENCE [LARGE SCALE GENOMIC DNA]</scope>
    <source>
        <strain evidence="10 11">NCCP-691</strain>
    </source>
</reference>
<evidence type="ECO:0000256" key="6">
    <source>
        <dbReference type="ARBA" id="ARBA00022777"/>
    </source>
</evidence>
<dbReference type="Gene3D" id="3.30.565.10">
    <property type="entry name" value="Histidine kinase-like ATPase, C-terminal domain"/>
    <property type="match status" value="1"/>
</dbReference>
<dbReference type="Proteomes" id="UP000887222">
    <property type="component" value="Unassembled WGS sequence"/>
</dbReference>